<dbReference type="PANTHER" id="PTHR43837:SF1">
    <property type="entry name" value="RIBOSOMAL PROTEIN US12 METHYLTHIOTRANSFERASE RIMO"/>
    <property type="match status" value="1"/>
</dbReference>
<feature type="binding site" evidence="8">
    <location>
        <position position="158"/>
    </location>
    <ligand>
        <name>[4Fe-4S] cluster</name>
        <dbReference type="ChEBI" id="CHEBI:49883"/>
        <label>1</label>
    </ligand>
</feature>
<dbReference type="HAMAP" id="MF_01865">
    <property type="entry name" value="MTTase_RimO"/>
    <property type="match status" value="1"/>
</dbReference>
<reference evidence="12" key="1">
    <citation type="submission" date="2016-03" db="EMBL/GenBank/DDBJ databases">
        <title>Complete genome sequence of the type strain Actinoalloteichus hymeniacidonis DSM 45092.</title>
        <authorList>
            <person name="Schaffert L."/>
            <person name="Albersmeier A."/>
            <person name="Winkler A."/>
            <person name="Kalinowski J."/>
            <person name="Zotchev S."/>
            <person name="Ruckert C."/>
        </authorList>
    </citation>
    <scope>NUCLEOTIDE SEQUENCE [LARGE SCALE GENOMIC DNA]</scope>
    <source>
        <strain evidence="12">HPA177(T) (DSM 45092(T))</strain>
    </source>
</reference>
<protein>
    <recommendedName>
        <fullName evidence="8">Ribosomal protein uS12 methylthiotransferase RimO</fullName>
        <shortName evidence="8">uS12 MTTase</shortName>
        <shortName evidence="8">uS12 methylthiotransferase</shortName>
        <ecNumber evidence="8">2.8.4.4</ecNumber>
    </recommendedName>
    <alternativeName>
        <fullName evidence="8">Ribosomal protein uS12 (aspartate-C(3))-methylthiotransferase</fullName>
    </alternativeName>
    <alternativeName>
        <fullName evidence="8">Ribosome maturation factor RimO</fullName>
    </alternativeName>
</protein>
<dbReference type="InterPro" id="IPR058240">
    <property type="entry name" value="rSAM_sf"/>
</dbReference>
<gene>
    <name evidence="8" type="primary">rimO</name>
    <name evidence="11" type="ORF">TL08_09370</name>
</gene>
<dbReference type="InterPro" id="IPR007197">
    <property type="entry name" value="rSAM"/>
</dbReference>
<keyword evidence="2 8" id="KW-0963">Cytoplasm</keyword>
<dbReference type="GO" id="GO:0035600">
    <property type="term" value="P:tRNA methylthiolation"/>
    <property type="evidence" value="ECO:0007669"/>
    <property type="project" value="UniProtKB-ARBA"/>
</dbReference>
<evidence type="ECO:0000313" key="12">
    <source>
        <dbReference type="Proteomes" id="UP000095210"/>
    </source>
</evidence>
<keyword evidence="4 8" id="KW-0949">S-adenosyl-L-methionine</keyword>
<dbReference type="GO" id="GO:0103039">
    <property type="term" value="F:protein methylthiotransferase activity"/>
    <property type="evidence" value="ECO:0007669"/>
    <property type="project" value="UniProtKB-EC"/>
</dbReference>
<accession>A0AAC9HNN5</accession>
<comment type="catalytic activity">
    <reaction evidence="8">
        <text>L-aspartate(89)-[ribosomal protein uS12]-hydrogen + (sulfur carrier)-SH + AH2 + 2 S-adenosyl-L-methionine = 3-methylsulfanyl-L-aspartate(89)-[ribosomal protein uS12]-hydrogen + (sulfur carrier)-H + 5'-deoxyadenosine + L-methionine + A + S-adenosyl-L-homocysteine + 2 H(+)</text>
        <dbReference type="Rhea" id="RHEA:37087"/>
        <dbReference type="Rhea" id="RHEA-COMP:10460"/>
        <dbReference type="Rhea" id="RHEA-COMP:10461"/>
        <dbReference type="Rhea" id="RHEA-COMP:14737"/>
        <dbReference type="Rhea" id="RHEA-COMP:14739"/>
        <dbReference type="ChEBI" id="CHEBI:13193"/>
        <dbReference type="ChEBI" id="CHEBI:15378"/>
        <dbReference type="ChEBI" id="CHEBI:17319"/>
        <dbReference type="ChEBI" id="CHEBI:17499"/>
        <dbReference type="ChEBI" id="CHEBI:29917"/>
        <dbReference type="ChEBI" id="CHEBI:29961"/>
        <dbReference type="ChEBI" id="CHEBI:57844"/>
        <dbReference type="ChEBI" id="CHEBI:57856"/>
        <dbReference type="ChEBI" id="CHEBI:59789"/>
        <dbReference type="ChEBI" id="CHEBI:64428"/>
        <dbReference type="ChEBI" id="CHEBI:73599"/>
        <dbReference type="EC" id="2.8.4.4"/>
    </reaction>
</comment>
<feature type="domain" description="MTTase N-terminal" evidence="9">
    <location>
        <begin position="111"/>
        <end position="224"/>
    </location>
</feature>
<dbReference type="InterPro" id="IPR038135">
    <property type="entry name" value="Methylthiotransferase_N_sf"/>
</dbReference>
<dbReference type="NCBIfam" id="TIGR01125">
    <property type="entry name" value="30S ribosomal protein S12 methylthiotransferase RimO"/>
    <property type="match status" value="1"/>
</dbReference>
<evidence type="ECO:0000256" key="8">
    <source>
        <dbReference type="HAMAP-Rule" id="MF_01865"/>
    </source>
</evidence>
<evidence type="ECO:0000256" key="4">
    <source>
        <dbReference type="ARBA" id="ARBA00022691"/>
    </source>
</evidence>
<dbReference type="SFLD" id="SFLDG01082">
    <property type="entry name" value="B12-binding_domain_containing"/>
    <property type="match status" value="1"/>
</dbReference>
<evidence type="ECO:0000313" key="11">
    <source>
        <dbReference type="EMBL" id="AOS62689.1"/>
    </source>
</evidence>
<evidence type="ECO:0000259" key="10">
    <source>
        <dbReference type="PROSITE" id="PS51918"/>
    </source>
</evidence>
<dbReference type="AlphaFoldDB" id="A0AAC9HNN5"/>
<dbReference type="SMART" id="SM00729">
    <property type="entry name" value="Elp3"/>
    <property type="match status" value="1"/>
</dbReference>
<evidence type="ECO:0000259" key="9">
    <source>
        <dbReference type="PROSITE" id="PS51449"/>
    </source>
</evidence>
<feature type="binding site" evidence="8">
    <location>
        <position position="284"/>
    </location>
    <ligand>
        <name>[4Fe-4S] cluster</name>
        <dbReference type="ChEBI" id="CHEBI:49883"/>
        <label>2</label>
        <note>4Fe-4S-S-AdoMet</note>
    </ligand>
</feature>
<dbReference type="EMBL" id="CP014859">
    <property type="protein sequence ID" value="AOS62689.1"/>
    <property type="molecule type" value="Genomic_DNA"/>
</dbReference>
<feature type="binding site" evidence="8">
    <location>
        <position position="288"/>
    </location>
    <ligand>
        <name>[4Fe-4S] cluster</name>
        <dbReference type="ChEBI" id="CHEBI:49883"/>
        <label>2</label>
        <note>4Fe-4S-S-AdoMet</note>
    </ligand>
</feature>
<dbReference type="PROSITE" id="PS01278">
    <property type="entry name" value="MTTASE_RADICAL"/>
    <property type="match status" value="1"/>
</dbReference>
<evidence type="ECO:0000256" key="2">
    <source>
        <dbReference type="ARBA" id="ARBA00022490"/>
    </source>
</evidence>
<feature type="binding site" evidence="8">
    <location>
        <position position="187"/>
    </location>
    <ligand>
        <name>[4Fe-4S] cluster</name>
        <dbReference type="ChEBI" id="CHEBI:49883"/>
        <label>1</label>
    </ligand>
</feature>
<evidence type="ECO:0000256" key="1">
    <source>
        <dbReference type="ARBA" id="ARBA00022485"/>
    </source>
</evidence>
<dbReference type="Pfam" id="PF18693">
    <property type="entry name" value="TRAM_2"/>
    <property type="match status" value="1"/>
</dbReference>
<dbReference type="Gene3D" id="2.40.50.140">
    <property type="entry name" value="Nucleic acid-binding proteins"/>
    <property type="match status" value="1"/>
</dbReference>
<keyword evidence="12" id="KW-1185">Reference proteome</keyword>
<dbReference type="Pfam" id="PF04055">
    <property type="entry name" value="Radical_SAM"/>
    <property type="match status" value="1"/>
</dbReference>
<dbReference type="InterPro" id="IPR002792">
    <property type="entry name" value="TRAM_dom"/>
</dbReference>
<evidence type="ECO:0000256" key="5">
    <source>
        <dbReference type="ARBA" id="ARBA00022723"/>
    </source>
</evidence>
<dbReference type="Gene3D" id="3.80.30.20">
    <property type="entry name" value="tm_1862 like domain"/>
    <property type="match status" value="1"/>
</dbReference>
<feature type="binding site" evidence="8">
    <location>
        <position position="291"/>
    </location>
    <ligand>
        <name>[4Fe-4S] cluster</name>
        <dbReference type="ChEBI" id="CHEBI:49883"/>
        <label>2</label>
        <note>4Fe-4S-S-AdoMet</note>
    </ligand>
</feature>
<organism evidence="11 12">
    <name type="scientific">Actinoalloteichus hymeniacidonis</name>
    <dbReference type="NCBI Taxonomy" id="340345"/>
    <lineage>
        <taxon>Bacteria</taxon>
        <taxon>Bacillati</taxon>
        <taxon>Actinomycetota</taxon>
        <taxon>Actinomycetes</taxon>
        <taxon>Pseudonocardiales</taxon>
        <taxon>Pseudonocardiaceae</taxon>
        <taxon>Actinoalloteichus</taxon>
    </lineage>
</organism>
<sequence>MRIRAAPCRRGGDRLSVVRRPLGRERIREIGNHPAPVAVEVEASGIALFSPAATPESVGLSGRNDERHAARSAEPLHQRVKTDQGHQCPVRSSAAGVHRYPWGVPPPPATRRVAMVTLGCSRNEVDSEELAGRLSSDGWDLVEPDGPEQPDVIMVNTCGFIESAKKDSVDTLLAASDTGAKVVAVGCMAERYGVELADQLPEADAVLGFDHYPAVTDRLDDVLAGRTLASHTPTDRRLLLPISPVERPAASDEVTVPGHAWGPKVLRRRLDDSPVAPLKLASGCDRRCTFCAIPSFRGAFVSRQAPEILAEAAWLAEHGVRELFLVSENSTSYGKDLGDLRALEKLIPQLAAVPGVDRVRVSYLQPAETRPGLISAIASTPGVAPYFDLSFQHSSESVLRRMRRFGSTSSFLTLIDQIRQQAPQAGLRSNVIVGFPGETEEDVAELEDFLTRARLDVVGVFGYSDEDGTEAADFDDKIDADVVAERVARVSSLVEELTAQRAEERIGEEVIVLVERTETEDEDCAGRAAHQGPEVDGECVFSDPTGLKVGDLVRARVIGSEGVDLIVEPLSADSGGRQP</sequence>
<comment type="function">
    <text evidence="8">Catalyzes the methylthiolation of an aspartic acid residue of ribosomal protein uS12.</text>
</comment>
<feature type="domain" description="Radical SAM core" evidence="10">
    <location>
        <begin position="270"/>
        <end position="501"/>
    </location>
</feature>
<dbReference type="GO" id="GO:0051539">
    <property type="term" value="F:4 iron, 4 sulfur cluster binding"/>
    <property type="evidence" value="ECO:0007669"/>
    <property type="project" value="UniProtKB-UniRule"/>
</dbReference>
<dbReference type="SUPFAM" id="SSF102114">
    <property type="entry name" value="Radical SAM enzymes"/>
    <property type="match status" value="1"/>
</dbReference>
<dbReference type="InterPro" id="IPR005839">
    <property type="entry name" value="Methylthiotransferase"/>
</dbReference>
<evidence type="ECO:0000256" key="7">
    <source>
        <dbReference type="ARBA" id="ARBA00023014"/>
    </source>
</evidence>
<comment type="subcellular location">
    <subcellularLocation>
        <location evidence="8">Cytoplasm</location>
    </subcellularLocation>
</comment>
<dbReference type="Pfam" id="PF00919">
    <property type="entry name" value="UPF0004"/>
    <property type="match status" value="1"/>
</dbReference>
<dbReference type="Proteomes" id="UP000095210">
    <property type="component" value="Chromosome"/>
</dbReference>
<comment type="cofactor">
    <cofactor evidence="8">
        <name>[4Fe-4S] cluster</name>
        <dbReference type="ChEBI" id="CHEBI:49883"/>
    </cofactor>
    <text evidence="8">Binds 2 [4Fe-4S] clusters. One cluster is coordinated with 3 cysteines and an exchangeable S-adenosyl-L-methionine.</text>
</comment>
<dbReference type="PROSITE" id="PS51449">
    <property type="entry name" value="MTTASE_N"/>
    <property type="match status" value="1"/>
</dbReference>
<dbReference type="CDD" id="cd01335">
    <property type="entry name" value="Radical_SAM"/>
    <property type="match status" value="1"/>
</dbReference>
<dbReference type="InterPro" id="IPR006638">
    <property type="entry name" value="Elp3/MiaA/NifB-like_rSAM"/>
</dbReference>
<evidence type="ECO:0000256" key="6">
    <source>
        <dbReference type="ARBA" id="ARBA00023004"/>
    </source>
</evidence>
<evidence type="ECO:0000256" key="3">
    <source>
        <dbReference type="ARBA" id="ARBA00022679"/>
    </source>
</evidence>
<dbReference type="InterPro" id="IPR005840">
    <property type="entry name" value="Ribosomal_uS12_MeSTrfase_RimO"/>
</dbReference>
<proteinExistence type="inferred from homology"/>
<dbReference type="InterPro" id="IPR013848">
    <property type="entry name" value="Methylthiotransferase_N"/>
</dbReference>
<dbReference type="FunFam" id="3.80.30.20:FF:000001">
    <property type="entry name" value="tRNA-2-methylthio-N(6)-dimethylallyladenosine synthase 2"/>
    <property type="match status" value="1"/>
</dbReference>
<dbReference type="EC" id="2.8.4.4" evidence="8"/>
<comment type="similarity">
    <text evidence="8">Belongs to the methylthiotransferase family. RimO subfamily.</text>
</comment>
<dbReference type="SFLD" id="SFLDF00274">
    <property type="entry name" value="ribosomal_protein_S12_methylth"/>
    <property type="match status" value="1"/>
</dbReference>
<dbReference type="SFLD" id="SFLDS00029">
    <property type="entry name" value="Radical_SAM"/>
    <property type="match status" value="1"/>
</dbReference>
<keyword evidence="1 8" id="KW-0004">4Fe-4S</keyword>
<dbReference type="GO" id="GO:0046872">
    <property type="term" value="F:metal ion binding"/>
    <property type="evidence" value="ECO:0007669"/>
    <property type="project" value="UniProtKB-KW"/>
</dbReference>
<dbReference type="InterPro" id="IPR012340">
    <property type="entry name" value="NA-bd_OB-fold"/>
</dbReference>
<keyword evidence="11" id="KW-0687">Ribonucleoprotein</keyword>
<dbReference type="GO" id="GO:0005829">
    <property type="term" value="C:cytosol"/>
    <property type="evidence" value="ECO:0007669"/>
    <property type="project" value="TreeGrafter"/>
</dbReference>
<name>A0AAC9HNN5_9PSEU</name>
<dbReference type="InterPro" id="IPR020612">
    <property type="entry name" value="Methylthiotransferase_CS"/>
</dbReference>
<dbReference type="GO" id="GO:0035599">
    <property type="term" value="F:aspartic acid methylthiotransferase activity"/>
    <property type="evidence" value="ECO:0007669"/>
    <property type="project" value="TreeGrafter"/>
</dbReference>
<dbReference type="SFLD" id="SFLDG01061">
    <property type="entry name" value="methylthiotransferase"/>
    <property type="match status" value="1"/>
</dbReference>
<keyword evidence="3 8" id="KW-0808">Transferase</keyword>
<feature type="binding site" evidence="8">
    <location>
        <position position="120"/>
    </location>
    <ligand>
        <name>[4Fe-4S] cluster</name>
        <dbReference type="ChEBI" id="CHEBI:49883"/>
        <label>1</label>
    </ligand>
</feature>
<keyword evidence="7 8" id="KW-0411">Iron-sulfur</keyword>
<dbReference type="InterPro" id="IPR023404">
    <property type="entry name" value="rSAM_horseshoe"/>
</dbReference>
<dbReference type="KEGG" id="ahm:TL08_09370"/>
<dbReference type="PROSITE" id="PS51918">
    <property type="entry name" value="RADICAL_SAM"/>
    <property type="match status" value="1"/>
</dbReference>
<keyword evidence="6 8" id="KW-0408">Iron</keyword>
<dbReference type="PANTHER" id="PTHR43837">
    <property type="entry name" value="RIBOSOMAL PROTEIN S12 METHYLTHIOTRANSFERASE RIMO"/>
    <property type="match status" value="1"/>
</dbReference>
<dbReference type="NCBIfam" id="TIGR00089">
    <property type="entry name" value="MiaB/RimO family radical SAM methylthiotransferase"/>
    <property type="match status" value="1"/>
</dbReference>
<dbReference type="Gene3D" id="3.40.50.12160">
    <property type="entry name" value="Methylthiotransferase, N-terminal domain"/>
    <property type="match status" value="1"/>
</dbReference>
<keyword evidence="11" id="KW-0689">Ribosomal protein</keyword>
<keyword evidence="5 8" id="KW-0479">Metal-binding</keyword>
<dbReference type="GO" id="GO:0005840">
    <property type="term" value="C:ribosome"/>
    <property type="evidence" value="ECO:0007669"/>
    <property type="project" value="UniProtKB-KW"/>
</dbReference>